<sequence>MDDMEDAEVDEGIEGIQEAQRIVEVAQYAIPADEAHRLQWSASHPNVVSYVTDLPDLQLLCSIAREGTTV</sequence>
<proteinExistence type="predicted"/>
<dbReference type="Proteomes" id="UP001163321">
    <property type="component" value="Chromosome 6"/>
</dbReference>
<reference evidence="1 2" key="1">
    <citation type="journal article" date="2022" name="bioRxiv">
        <title>The genome of the oomycete Peronosclerospora sorghi, a cosmopolitan pathogen of maize and sorghum, is inflated with dispersed pseudogenes.</title>
        <authorList>
            <person name="Fletcher K."/>
            <person name="Martin F."/>
            <person name="Isakeit T."/>
            <person name="Cavanaugh K."/>
            <person name="Magill C."/>
            <person name="Michelmore R."/>
        </authorList>
    </citation>
    <scope>NUCLEOTIDE SEQUENCE [LARGE SCALE GENOMIC DNA]</scope>
    <source>
        <strain evidence="1">P6</strain>
    </source>
</reference>
<protein>
    <submittedName>
        <fullName evidence="1">Uncharacterized protein</fullName>
    </submittedName>
</protein>
<evidence type="ECO:0000313" key="1">
    <source>
        <dbReference type="EMBL" id="KAI9910784.1"/>
    </source>
</evidence>
<keyword evidence="2" id="KW-1185">Reference proteome</keyword>
<organism evidence="1 2">
    <name type="scientific">Peronosclerospora sorghi</name>
    <dbReference type="NCBI Taxonomy" id="230839"/>
    <lineage>
        <taxon>Eukaryota</taxon>
        <taxon>Sar</taxon>
        <taxon>Stramenopiles</taxon>
        <taxon>Oomycota</taxon>
        <taxon>Peronosporomycetes</taxon>
        <taxon>Peronosporales</taxon>
        <taxon>Peronosporaceae</taxon>
        <taxon>Peronosclerospora</taxon>
    </lineage>
</organism>
<dbReference type="EMBL" id="CM047585">
    <property type="protein sequence ID" value="KAI9910784.1"/>
    <property type="molecule type" value="Genomic_DNA"/>
</dbReference>
<evidence type="ECO:0000313" key="2">
    <source>
        <dbReference type="Proteomes" id="UP001163321"/>
    </source>
</evidence>
<comment type="caution">
    <text evidence="1">The sequence shown here is derived from an EMBL/GenBank/DDBJ whole genome shotgun (WGS) entry which is preliminary data.</text>
</comment>
<gene>
    <name evidence="1" type="ORF">PsorP6_010129</name>
</gene>
<accession>A0ACC0VWA4</accession>
<name>A0ACC0VWA4_9STRA</name>